<feature type="transmembrane region" description="Helical" evidence="1">
    <location>
        <begin position="81"/>
        <end position="101"/>
    </location>
</feature>
<dbReference type="KEGG" id="rain:Rai3103_04190"/>
<keyword evidence="1" id="KW-1133">Transmembrane helix</keyword>
<proteinExistence type="predicted"/>
<evidence type="ECO:0000313" key="2">
    <source>
        <dbReference type="EMBL" id="QGF22999.1"/>
    </source>
</evidence>
<organism evidence="2 3">
    <name type="scientific">Raineyella fluvialis</name>
    <dbReference type="NCBI Taxonomy" id="2662261"/>
    <lineage>
        <taxon>Bacteria</taxon>
        <taxon>Bacillati</taxon>
        <taxon>Actinomycetota</taxon>
        <taxon>Actinomycetes</taxon>
        <taxon>Propionibacteriales</taxon>
        <taxon>Propionibacteriaceae</taxon>
        <taxon>Raineyella</taxon>
    </lineage>
</organism>
<feature type="transmembrane region" description="Helical" evidence="1">
    <location>
        <begin position="53"/>
        <end position="74"/>
    </location>
</feature>
<evidence type="ECO:0000313" key="3">
    <source>
        <dbReference type="Proteomes" id="UP000386847"/>
    </source>
</evidence>
<dbReference type="Proteomes" id="UP000386847">
    <property type="component" value="Chromosome"/>
</dbReference>
<keyword evidence="1" id="KW-0472">Membrane</keyword>
<keyword evidence="1" id="KW-0812">Transmembrane</keyword>
<sequence length="106" mass="11209">MSPVHSATHVSRSTPEMHLGIWSIVLGVLGFAAVGWGWYLTYTTADPPEWSRIAGLAFLPIGLFGALGTGIAALRLPRTRVAGFVGLALAGLTVLSFVLLMNSVPY</sequence>
<evidence type="ECO:0000256" key="1">
    <source>
        <dbReference type="SAM" id="Phobius"/>
    </source>
</evidence>
<keyword evidence="3" id="KW-1185">Reference proteome</keyword>
<reference evidence="2 3" key="1">
    <citation type="submission" date="2019-10" db="EMBL/GenBank/DDBJ databases">
        <title>Genomic analysis of Raineyella sp. CBA3103.</title>
        <authorList>
            <person name="Roh S.W."/>
        </authorList>
    </citation>
    <scope>NUCLEOTIDE SEQUENCE [LARGE SCALE GENOMIC DNA]</scope>
    <source>
        <strain evidence="2 3">CBA3103</strain>
    </source>
</reference>
<name>A0A5Q2F844_9ACTN</name>
<dbReference type="AlphaFoldDB" id="A0A5Q2F844"/>
<gene>
    <name evidence="2" type="ORF">Rai3103_04190</name>
</gene>
<feature type="transmembrane region" description="Helical" evidence="1">
    <location>
        <begin position="21"/>
        <end position="41"/>
    </location>
</feature>
<dbReference type="RefSeq" id="WP_153571526.1">
    <property type="nucleotide sequence ID" value="NZ_CP045725.1"/>
</dbReference>
<dbReference type="EMBL" id="CP045725">
    <property type="protein sequence ID" value="QGF22999.1"/>
    <property type="molecule type" value="Genomic_DNA"/>
</dbReference>
<accession>A0A5Q2F844</accession>
<protein>
    <submittedName>
        <fullName evidence="2">Uncharacterized protein</fullName>
    </submittedName>
</protein>